<proteinExistence type="predicted"/>
<comment type="caution">
    <text evidence="1">The sequence shown here is derived from an EMBL/GenBank/DDBJ whole genome shotgun (WGS) entry which is preliminary data.</text>
</comment>
<accession>A0ACC2IGK1</accession>
<evidence type="ECO:0000313" key="1">
    <source>
        <dbReference type="EMBL" id="KAJ8114318.1"/>
    </source>
</evidence>
<evidence type="ECO:0000313" key="2">
    <source>
        <dbReference type="Proteomes" id="UP001153331"/>
    </source>
</evidence>
<keyword evidence="2" id="KW-1185">Reference proteome</keyword>
<sequence>MSPIGRHERVAAAEHELGLSEQRNVTAAVKSPTDIFHLNVTATVSSAGTSRYSSPTLHNTTMPTHDINYNTLLKSDPSQQPTPPSSPPALKGDSKLALKLIKKHYTSYRSEEPADPPVLQFAFHHLRYRWCVPGKGEKTGLLILLMTTCLHSELAGGISEKISRSLGNIADRFRGYEQVSDSAAEVAEHVRIIPERLVHDKRKAPGHIRGSGKTQGNLLMKCRKFLTERKGEIRTAVAIKLTYQSPAVRKKKDAGPAYYVVHCFGDGSFKDKYDVSARRRGPQIPTHLDDEEPEEHAEDEAGDESQTTDLSSMYNFPPGYIREEAESTESARPTKGTREGLRVPKDIDYKETSDSDSDPKVQPNEDEDNEDDGNEEEGREDEDNEDDGNKEEDEFDPGSEDDERPRKRHQPSRRARSHLTSR</sequence>
<dbReference type="Proteomes" id="UP001153331">
    <property type="component" value="Unassembled WGS sequence"/>
</dbReference>
<dbReference type="EMBL" id="JAPHNI010000201">
    <property type="protein sequence ID" value="KAJ8114318.1"/>
    <property type="molecule type" value="Genomic_DNA"/>
</dbReference>
<organism evidence="1 2">
    <name type="scientific">Boeremia exigua</name>
    <dbReference type="NCBI Taxonomy" id="749465"/>
    <lineage>
        <taxon>Eukaryota</taxon>
        <taxon>Fungi</taxon>
        <taxon>Dikarya</taxon>
        <taxon>Ascomycota</taxon>
        <taxon>Pezizomycotina</taxon>
        <taxon>Dothideomycetes</taxon>
        <taxon>Pleosporomycetidae</taxon>
        <taxon>Pleosporales</taxon>
        <taxon>Pleosporineae</taxon>
        <taxon>Didymellaceae</taxon>
        <taxon>Boeremia</taxon>
    </lineage>
</organism>
<protein>
    <submittedName>
        <fullName evidence="1">Uncharacterized protein</fullName>
    </submittedName>
</protein>
<gene>
    <name evidence="1" type="ORF">OPT61_g3771</name>
</gene>
<reference evidence="1" key="1">
    <citation type="submission" date="2022-11" db="EMBL/GenBank/DDBJ databases">
        <title>Genome Sequence of Boeremia exigua.</title>
        <authorList>
            <person name="Buettner E."/>
        </authorList>
    </citation>
    <scope>NUCLEOTIDE SEQUENCE</scope>
    <source>
        <strain evidence="1">CU02</strain>
    </source>
</reference>
<name>A0ACC2IGK1_9PLEO</name>